<dbReference type="PANTHER" id="PTHR11473">
    <property type="entry name" value="AROMATIC AMINO ACID HYDROXYLASE"/>
    <property type="match status" value="1"/>
</dbReference>
<comment type="similarity">
    <text evidence="2">Belongs to the biopterin-dependent aromatic amino acid hydroxylase family.</text>
</comment>
<evidence type="ECO:0000256" key="6">
    <source>
        <dbReference type="ARBA" id="ARBA00023033"/>
    </source>
</evidence>
<evidence type="ECO:0000259" key="7">
    <source>
        <dbReference type="Pfam" id="PF00351"/>
    </source>
</evidence>
<name>A0AA36MEU4_CYLNA</name>
<comment type="cofactor">
    <cofactor evidence="1">
        <name>Fe(2+)</name>
        <dbReference type="ChEBI" id="CHEBI:29033"/>
    </cofactor>
</comment>
<dbReference type="InterPro" id="IPR001273">
    <property type="entry name" value="ArAA_hydroxylase"/>
</dbReference>
<evidence type="ECO:0000256" key="5">
    <source>
        <dbReference type="ARBA" id="ARBA00023004"/>
    </source>
</evidence>
<protein>
    <recommendedName>
        <fullName evidence="7">Biopterin-dependent aromatic amino acid hydroxylase family profile domain-containing protein</fullName>
    </recommendedName>
</protein>
<dbReference type="InterPro" id="IPR019774">
    <property type="entry name" value="Aromatic-AA_hydroxylase_C"/>
</dbReference>
<dbReference type="GO" id="GO:0043204">
    <property type="term" value="C:perikaryon"/>
    <property type="evidence" value="ECO:0007669"/>
    <property type="project" value="TreeGrafter"/>
</dbReference>
<dbReference type="GO" id="GO:0006585">
    <property type="term" value="P:dopamine biosynthetic process from tyrosine"/>
    <property type="evidence" value="ECO:0007669"/>
    <property type="project" value="TreeGrafter"/>
</dbReference>
<dbReference type="Gene3D" id="1.10.800.10">
    <property type="entry name" value="Aromatic amino acid hydroxylase"/>
    <property type="match status" value="1"/>
</dbReference>
<dbReference type="Proteomes" id="UP001176961">
    <property type="component" value="Unassembled WGS sequence"/>
</dbReference>
<dbReference type="GO" id="GO:0004511">
    <property type="term" value="F:tyrosine 3-monooxygenase activity"/>
    <property type="evidence" value="ECO:0007669"/>
    <property type="project" value="TreeGrafter"/>
</dbReference>
<dbReference type="Pfam" id="PF00351">
    <property type="entry name" value="Biopterin_H"/>
    <property type="match status" value="1"/>
</dbReference>
<comment type="caution">
    <text evidence="8">The sequence shown here is derived from an EMBL/GenBank/DDBJ whole genome shotgun (WGS) entry which is preliminary data.</text>
</comment>
<sequence length="127" mass="14504">MHAGLRRRNTTKFREQLVEVTKGEQIFQQLNDEGVELIWAADKGSIGFTAVLSSSSELAPFVREVIQAFTSNDIRISHVETRQHKLEKGHGDATYIARRNFLNDHAMQYKHGDPIPIVEYTEQEHAT</sequence>
<organism evidence="8 9">
    <name type="scientific">Cylicocyclus nassatus</name>
    <name type="common">Nematode worm</name>
    <dbReference type="NCBI Taxonomy" id="53992"/>
    <lineage>
        <taxon>Eukaryota</taxon>
        <taxon>Metazoa</taxon>
        <taxon>Ecdysozoa</taxon>
        <taxon>Nematoda</taxon>
        <taxon>Chromadorea</taxon>
        <taxon>Rhabditida</taxon>
        <taxon>Rhabditina</taxon>
        <taxon>Rhabditomorpha</taxon>
        <taxon>Strongyloidea</taxon>
        <taxon>Strongylidae</taxon>
        <taxon>Cylicocyclus</taxon>
    </lineage>
</organism>
<dbReference type="GO" id="GO:0030424">
    <property type="term" value="C:axon"/>
    <property type="evidence" value="ECO:0007669"/>
    <property type="project" value="TreeGrafter"/>
</dbReference>
<keyword evidence="5" id="KW-0408">Iron</keyword>
<proteinExistence type="inferred from homology"/>
<evidence type="ECO:0000256" key="2">
    <source>
        <dbReference type="ARBA" id="ARBA00009712"/>
    </source>
</evidence>
<evidence type="ECO:0000256" key="3">
    <source>
        <dbReference type="ARBA" id="ARBA00022723"/>
    </source>
</evidence>
<keyword evidence="4" id="KW-0560">Oxidoreductase</keyword>
<dbReference type="GO" id="GO:0005737">
    <property type="term" value="C:cytoplasm"/>
    <property type="evidence" value="ECO:0007669"/>
    <property type="project" value="TreeGrafter"/>
</dbReference>
<dbReference type="InterPro" id="IPR036329">
    <property type="entry name" value="Aro-AA_hydroxylase_C_sf"/>
</dbReference>
<dbReference type="AlphaFoldDB" id="A0AA36MEU4"/>
<dbReference type="PANTHER" id="PTHR11473:SF15">
    <property type="entry name" value="TYROSINE 3-MONOOXYGENASE"/>
    <property type="match status" value="1"/>
</dbReference>
<accession>A0AA36MEU4</accession>
<dbReference type="SUPFAM" id="SSF56534">
    <property type="entry name" value="Aromatic aminoacid monoxygenases, catalytic and oligomerization domains"/>
    <property type="match status" value="1"/>
</dbReference>
<feature type="domain" description="Biopterin-dependent aromatic amino acid hydroxylase family profile" evidence="7">
    <location>
        <begin position="74"/>
        <end position="127"/>
    </location>
</feature>
<evidence type="ECO:0000313" key="8">
    <source>
        <dbReference type="EMBL" id="CAJ0607760.1"/>
    </source>
</evidence>
<dbReference type="InterPro" id="IPR036951">
    <property type="entry name" value="ArAA_hydroxylase_sf"/>
</dbReference>
<reference evidence="8" key="1">
    <citation type="submission" date="2023-07" db="EMBL/GenBank/DDBJ databases">
        <authorList>
            <consortium name="CYATHOMIX"/>
        </authorList>
    </citation>
    <scope>NUCLEOTIDE SEQUENCE</scope>
    <source>
        <strain evidence="8">N/A</strain>
    </source>
</reference>
<evidence type="ECO:0000256" key="1">
    <source>
        <dbReference type="ARBA" id="ARBA00001954"/>
    </source>
</evidence>
<keyword evidence="3" id="KW-0479">Metal-binding</keyword>
<evidence type="ECO:0000313" key="9">
    <source>
        <dbReference type="Proteomes" id="UP001176961"/>
    </source>
</evidence>
<dbReference type="GO" id="GO:0005506">
    <property type="term" value="F:iron ion binding"/>
    <property type="evidence" value="ECO:0007669"/>
    <property type="project" value="InterPro"/>
</dbReference>
<dbReference type="EMBL" id="CATQJL010000316">
    <property type="protein sequence ID" value="CAJ0607760.1"/>
    <property type="molecule type" value="Genomic_DNA"/>
</dbReference>
<gene>
    <name evidence="8" type="ORF">CYNAS_LOCUS19743</name>
</gene>
<keyword evidence="6" id="KW-0503">Monooxygenase</keyword>
<keyword evidence="9" id="KW-1185">Reference proteome</keyword>
<evidence type="ECO:0000256" key="4">
    <source>
        <dbReference type="ARBA" id="ARBA00023002"/>
    </source>
</evidence>